<gene>
    <name evidence="3" type="ORF">CEY11_05490</name>
</gene>
<accession>A0A225MRE6</accession>
<sequence>MHHDTRRRNARALFCSAAAAGLALAWPAHAHITLHPDTAPAGTYFQTAFMVPHGCAGSPTVALRATIPAGVTSVKPQMKPGWKVSLTYRRIDPPIKNEAGTTIDRVVATVQWRGGPLPDDLYDSFGLVMKLPAEAGKTLYFPVEQTCKDGRRAWIHIPAEGQAWHAVPEPAPYIRLQPAH</sequence>
<keyword evidence="4" id="KW-1185">Reference proteome</keyword>
<comment type="caution">
    <text evidence="3">The sequence shown here is derived from an EMBL/GenBank/DDBJ whole genome shotgun (WGS) entry which is preliminary data.</text>
</comment>
<dbReference type="OrthoDB" id="9796962at2"/>
<organism evidence="3 4">
    <name type="scientific">Candidimonas nitroreducens</name>
    <dbReference type="NCBI Taxonomy" id="683354"/>
    <lineage>
        <taxon>Bacteria</taxon>
        <taxon>Pseudomonadati</taxon>
        <taxon>Pseudomonadota</taxon>
        <taxon>Betaproteobacteria</taxon>
        <taxon>Burkholderiales</taxon>
        <taxon>Alcaligenaceae</taxon>
        <taxon>Candidimonas</taxon>
    </lineage>
</organism>
<evidence type="ECO:0000259" key="2">
    <source>
        <dbReference type="Pfam" id="PF07987"/>
    </source>
</evidence>
<dbReference type="CDD" id="cd08545">
    <property type="entry name" value="YcnI_like"/>
    <property type="match status" value="1"/>
</dbReference>
<evidence type="ECO:0000313" key="3">
    <source>
        <dbReference type="EMBL" id="OWT63768.1"/>
    </source>
</evidence>
<evidence type="ECO:0000313" key="4">
    <source>
        <dbReference type="Proteomes" id="UP000214603"/>
    </source>
</evidence>
<feature type="chain" id="PRO_5013370654" description="YncI copper-binding domain-containing protein" evidence="1">
    <location>
        <begin position="31"/>
        <end position="180"/>
    </location>
</feature>
<proteinExistence type="predicted"/>
<feature type="domain" description="YncI copper-binding" evidence="2">
    <location>
        <begin position="31"/>
        <end position="176"/>
    </location>
</feature>
<dbReference type="AlphaFoldDB" id="A0A225MRE6"/>
<dbReference type="InterPro" id="IPR038507">
    <property type="entry name" value="YcnI-like_sf"/>
</dbReference>
<reference evidence="4" key="1">
    <citation type="submission" date="2017-06" db="EMBL/GenBank/DDBJ databases">
        <title>Herbaspirillum phytohormonus sp. nov., isolated from the root nodule of Robinia pseudoacacia in lead-zinc mine.</title>
        <authorList>
            <person name="Fan M."/>
            <person name="Lin Y."/>
        </authorList>
    </citation>
    <scope>NUCLEOTIDE SEQUENCE [LARGE SCALE GENOMIC DNA]</scope>
    <source>
        <strain evidence="4">SC-089</strain>
    </source>
</reference>
<name>A0A225MRE6_9BURK</name>
<dbReference type="EMBL" id="NJIH01000003">
    <property type="protein sequence ID" value="OWT63768.1"/>
    <property type="molecule type" value="Genomic_DNA"/>
</dbReference>
<protein>
    <recommendedName>
        <fullName evidence="2">YncI copper-binding domain-containing protein</fullName>
    </recommendedName>
</protein>
<dbReference type="RefSeq" id="WP_088602347.1">
    <property type="nucleotide sequence ID" value="NZ_NJIH01000003.1"/>
</dbReference>
<keyword evidence="1" id="KW-0732">Signal</keyword>
<dbReference type="Proteomes" id="UP000214603">
    <property type="component" value="Unassembled WGS sequence"/>
</dbReference>
<feature type="signal peptide" evidence="1">
    <location>
        <begin position="1"/>
        <end position="30"/>
    </location>
</feature>
<evidence type="ECO:0000256" key="1">
    <source>
        <dbReference type="SAM" id="SignalP"/>
    </source>
</evidence>
<dbReference type="Pfam" id="PF07987">
    <property type="entry name" value="DUF1775"/>
    <property type="match status" value="1"/>
</dbReference>
<dbReference type="InterPro" id="IPR012533">
    <property type="entry name" value="YcnI-copper_dom"/>
</dbReference>
<dbReference type="Gene3D" id="2.60.40.2230">
    <property type="entry name" value="Uncharacterised protein YcnI-like PF07987, DUF1775"/>
    <property type="match status" value="1"/>
</dbReference>